<evidence type="ECO:0000313" key="1">
    <source>
        <dbReference type="EMBL" id="OON16705.1"/>
    </source>
</evidence>
<dbReference type="GO" id="GO:0005222">
    <property type="term" value="F:intracellularly cAMP-activated cation channel activity"/>
    <property type="evidence" value="ECO:0007669"/>
    <property type="project" value="TreeGrafter"/>
</dbReference>
<keyword evidence="2" id="KW-1185">Reference proteome</keyword>
<dbReference type="InterPro" id="IPR050866">
    <property type="entry name" value="CNG_cation_channel"/>
</dbReference>
<proteinExistence type="predicted"/>
<dbReference type="GO" id="GO:0005886">
    <property type="term" value="C:plasma membrane"/>
    <property type="evidence" value="ECO:0007669"/>
    <property type="project" value="TreeGrafter"/>
</dbReference>
<dbReference type="PANTHER" id="PTHR45638">
    <property type="entry name" value="CYCLIC NUCLEOTIDE-GATED CATION CHANNEL SUBUNIT A"/>
    <property type="match status" value="1"/>
</dbReference>
<protein>
    <submittedName>
        <fullName evidence="1">Uncharacterized protein</fullName>
    </submittedName>
</protein>
<reference evidence="1 2" key="1">
    <citation type="submission" date="2015-03" db="EMBL/GenBank/DDBJ databases">
        <title>Draft genome of the nematode, Opisthorchis viverrini.</title>
        <authorList>
            <person name="Mitreva M."/>
        </authorList>
    </citation>
    <scope>NUCLEOTIDE SEQUENCE [LARGE SCALE GENOMIC DNA]</scope>
    <source>
        <strain evidence="1">Khon Kaen</strain>
    </source>
</reference>
<dbReference type="Proteomes" id="UP000243686">
    <property type="component" value="Unassembled WGS sequence"/>
</dbReference>
<dbReference type="GO" id="GO:0030553">
    <property type="term" value="F:cGMP binding"/>
    <property type="evidence" value="ECO:0007669"/>
    <property type="project" value="TreeGrafter"/>
</dbReference>
<dbReference type="GO" id="GO:0005223">
    <property type="term" value="F:intracellularly cGMP-activated cation channel activity"/>
    <property type="evidence" value="ECO:0007669"/>
    <property type="project" value="TreeGrafter"/>
</dbReference>
<dbReference type="GO" id="GO:0017071">
    <property type="term" value="C:intracellular cyclic nucleotide activated cation channel complex"/>
    <property type="evidence" value="ECO:0007669"/>
    <property type="project" value="TreeGrafter"/>
</dbReference>
<dbReference type="AlphaFoldDB" id="A0A1S8WQN5"/>
<accession>A0A1S8WQN5</accession>
<dbReference type="PANTHER" id="PTHR45638:SF1">
    <property type="entry name" value="CYCLIC NUCLEOTIDE-GATED ION CHANNEL SUBUNIT B, ISOFORM A"/>
    <property type="match status" value="1"/>
</dbReference>
<organism evidence="1 2">
    <name type="scientific">Opisthorchis viverrini</name>
    <name type="common">Southeast Asian liver fluke</name>
    <dbReference type="NCBI Taxonomy" id="6198"/>
    <lineage>
        <taxon>Eukaryota</taxon>
        <taxon>Metazoa</taxon>
        <taxon>Spiralia</taxon>
        <taxon>Lophotrochozoa</taxon>
        <taxon>Platyhelminthes</taxon>
        <taxon>Trematoda</taxon>
        <taxon>Digenea</taxon>
        <taxon>Opisthorchiida</taxon>
        <taxon>Opisthorchiata</taxon>
        <taxon>Opisthorchiidae</taxon>
        <taxon>Opisthorchis</taxon>
    </lineage>
</organism>
<dbReference type="EMBL" id="KV896713">
    <property type="protein sequence ID" value="OON16705.1"/>
    <property type="molecule type" value="Genomic_DNA"/>
</dbReference>
<dbReference type="GO" id="GO:0044877">
    <property type="term" value="F:protein-containing complex binding"/>
    <property type="evidence" value="ECO:0007669"/>
    <property type="project" value="TreeGrafter"/>
</dbReference>
<sequence>MARFRVLRLFKVGTFWETFDRLDQRLNAGYAVRLARTITYMIFIIHLEACGYYAFNRIQGMNASTWSIPMGKISPRKAEYTDYKQIDTVEGRDHGKCMDSALHTQHRLKEFDQNDLNNGQNLRL</sequence>
<gene>
    <name evidence="1" type="ORF">X801_07470</name>
</gene>
<name>A0A1S8WQN5_OPIVI</name>
<evidence type="ECO:0000313" key="2">
    <source>
        <dbReference type="Proteomes" id="UP000243686"/>
    </source>
</evidence>